<name>A0ABQ3NWA8_STRVG</name>
<gene>
    <name evidence="1" type="ORF">Scinn_65120</name>
</gene>
<sequence>MKTVAPAGAPNSVVAASAEKAARAIRRAGMRILPPRGADGGIPPERIVLAGGRTHSLRALVSLGAIACPGA</sequence>
<dbReference type="EMBL" id="BNDV01000016">
    <property type="protein sequence ID" value="GHI17049.1"/>
    <property type="molecule type" value="Genomic_DNA"/>
</dbReference>
<protein>
    <submittedName>
        <fullName evidence="1">Uncharacterized protein</fullName>
    </submittedName>
</protein>
<accession>A0ABQ3NWA8</accession>
<organism evidence="1 2">
    <name type="scientific">Streptomyces virginiae</name>
    <name type="common">Streptomyces cinnamonensis</name>
    <dbReference type="NCBI Taxonomy" id="1961"/>
    <lineage>
        <taxon>Bacteria</taxon>
        <taxon>Bacillati</taxon>
        <taxon>Actinomycetota</taxon>
        <taxon>Actinomycetes</taxon>
        <taxon>Kitasatosporales</taxon>
        <taxon>Streptomycetaceae</taxon>
        <taxon>Streptomyces</taxon>
    </lineage>
</organism>
<comment type="caution">
    <text evidence="1">The sequence shown here is derived from an EMBL/GenBank/DDBJ whole genome shotgun (WGS) entry which is preliminary data.</text>
</comment>
<keyword evidence="2" id="KW-1185">Reference proteome</keyword>
<evidence type="ECO:0000313" key="1">
    <source>
        <dbReference type="EMBL" id="GHI17049.1"/>
    </source>
</evidence>
<evidence type="ECO:0000313" key="2">
    <source>
        <dbReference type="Proteomes" id="UP000660554"/>
    </source>
</evidence>
<dbReference type="Proteomes" id="UP000660554">
    <property type="component" value="Unassembled WGS sequence"/>
</dbReference>
<proteinExistence type="predicted"/>
<reference evidence="2" key="1">
    <citation type="submission" date="2020-09" db="EMBL/GenBank/DDBJ databases">
        <title>Whole genome shotgun sequence of Streptomyces cinnamonensis NBRC 15873.</title>
        <authorList>
            <person name="Komaki H."/>
            <person name="Tamura T."/>
        </authorList>
    </citation>
    <scope>NUCLEOTIDE SEQUENCE [LARGE SCALE GENOMIC DNA]</scope>
    <source>
        <strain evidence="2">NBRC 15873</strain>
    </source>
</reference>